<organism evidence="6 7">
    <name type="scientific">Reticulomyxa filosa</name>
    <dbReference type="NCBI Taxonomy" id="46433"/>
    <lineage>
        <taxon>Eukaryota</taxon>
        <taxon>Sar</taxon>
        <taxon>Rhizaria</taxon>
        <taxon>Retaria</taxon>
        <taxon>Foraminifera</taxon>
        <taxon>Monothalamids</taxon>
        <taxon>Reticulomyxidae</taxon>
        <taxon>Reticulomyxa</taxon>
    </lineage>
</organism>
<evidence type="ECO:0000256" key="4">
    <source>
        <dbReference type="SAM" id="Coils"/>
    </source>
</evidence>
<dbReference type="GO" id="GO:0005634">
    <property type="term" value="C:nucleus"/>
    <property type="evidence" value="ECO:0007669"/>
    <property type="project" value="UniProtKB-SubCell"/>
</dbReference>
<comment type="caution">
    <text evidence="6">The sequence shown here is derived from an EMBL/GenBank/DDBJ whole genome shotgun (WGS) entry which is preliminary data.</text>
</comment>
<gene>
    <name evidence="6" type="ORF">RFI_14648</name>
</gene>
<evidence type="ECO:0000256" key="2">
    <source>
        <dbReference type="ARBA" id="ARBA00022763"/>
    </source>
</evidence>
<evidence type="ECO:0000256" key="1">
    <source>
        <dbReference type="ARBA" id="ARBA00004123"/>
    </source>
</evidence>
<keyword evidence="4" id="KW-0175">Coiled coil</keyword>
<dbReference type="AlphaFoldDB" id="X6N8D8"/>
<evidence type="ECO:0000313" key="6">
    <source>
        <dbReference type="EMBL" id="ETO22545.1"/>
    </source>
</evidence>
<evidence type="ECO:0000313" key="7">
    <source>
        <dbReference type="Proteomes" id="UP000023152"/>
    </source>
</evidence>
<dbReference type="EMBL" id="ASPP01010646">
    <property type="protein sequence ID" value="ETO22545.1"/>
    <property type="molecule type" value="Genomic_DNA"/>
</dbReference>
<dbReference type="Proteomes" id="UP000023152">
    <property type="component" value="Unassembled WGS sequence"/>
</dbReference>
<dbReference type="Pfam" id="PF08573">
    <property type="entry name" value="SAE2"/>
    <property type="match status" value="1"/>
</dbReference>
<evidence type="ECO:0000256" key="3">
    <source>
        <dbReference type="ARBA" id="ARBA00023242"/>
    </source>
</evidence>
<dbReference type="OrthoDB" id="5801062at2759"/>
<feature type="domain" description="DNA endonuclease activator Ctp1 C-terminal" evidence="5">
    <location>
        <begin position="238"/>
        <end position="267"/>
    </location>
</feature>
<keyword evidence="3" id="KW-0539">Nucleus</keyword>
<accession>X6N8D8</accession>
<proteinExistence type="predicted"/>
<sequence>MIKKKTCYNLRQSQPTLVKNKNNKMQQQQLSPLLFSSRSLQRRKSRYSGNTAQVSTNHEDTPQQCLYEIELNKMKEHYQRKEQKLKDKLKCVTRSHEALQKEYEQLLQKFQELLSQQNLKDNRIELHTKMNAIINNNDMYDGHCKDSDSSIELIQKKPSSNSSQSITRISYEKINLNSQPINKHQQCHDDSFPLQSQKPQTRYYETGTRGKEKQKLPGHACYECQQFYNGIGAVNGNTSLHNHVSRHRSTFKKENTPEGFWGLDIPDLPTSQPFFSQI</sequence>
<keyword evidence="2" id="KW-0227">DNA damage</keyword>
<evidence type="ECO:0000259" key="5">
    <source>
        <dbReference type="Pfam" id="PF08573"/>
    </source>
</evidence>
<dbReference type="InterPro" id="IPR013882">
    <property type="entry name" value="Ctp1_C"/>
</dbReference>
<comment type="subcellular location">
    <subcellularLocation>
        <location evidence="1">Nucleus</location>
    </subcellularLocation>
</comment>
<feature type="coiled-coil region" evidence="4">
    <location>
        <begin position="82"/>
        <end position="120"/>
    </location>
</feature>
<keyword evidence="7" id="KW-1185">Reference proteome</keyword>
<reference evidence="6 7" key="1">
    <citation type="journal article" date="2013" name="Curr. Biol.">
        <title>The Genome of the Foraminiferan Reticulomyxa filosa.</title>
        <authorList>
            <person name="Glockner G."/>
            <person name="Hulsmann N."/>
            <person name="Schleicher M."/>
            <person name="Noegel A.A."/>
            <person name="Eichinger L."/>
            <person name="Gallinger C."/>
            <person name="Pawlowski J."/>
            <person name="Sierra R."/>
            <person name="Euteneuer U."/>
            <person name="Pillet L."/>
            <person name="Moustafa A."/>
            <person name="Platzer M."/>
            <person name="Groth M."/>
            <person name="Szafranski K."/>
            <person name="Schliwa M."/>
        </authorList>
    </citation>
    <scope>NUCLEOTIDE SEQUENCE [LARGE SCALE GENOMIC DNA]</scope>
</reference>
<protein>
    <recommendedName>
        <fullName evidence="5">DNA endonuclease activator Ctp1 C-terminal domain-containing protein</fullName>
    </recommendedName>
</protein>
<dbReference type="GO" id="GO:0006281">
    <property type="term" value="P:DNA repair"/>
    <property type="evidence" value="ECO:0007669"/>
    <property type="project" value="InterPro"/>
</dbReference>
<name>X6N8D8_RETFI</name>